<protein>
    <submittedName>
        <fullName evidence="1">Phage tail assembly chaperone</fullName>
    </submittedName>
</protein>
<evidence type="ECO:0000313" key="2">
    <source>
        <dbReference type="Proteomes" id="UP001335100"/>
    </source>
</evidence>
<dbReference type="EMBL" id="JAZDQJ010000009">
    <property type="protein sequence ID" value="MEE1933660.1"/>
    <property type="molecule type" value="Genomic_DNA"/>
</dbReference>
<proteinExistence type="predicted"/>
<sequence>MARAKSAEGGIRAKALDPLCNFKHETVDVPEWQASVIVRAMSAGDWLDYRQRTTKLVAAARKAAGLEVAVEEGAELQGIDLPAAQLYALILVRTLFEASGERVFSDEDIPTVAAAFSPVHDRLVAKAFDLSAASDEGGPEAVAGND</sequence>
<dbReference type="RefSeq" id="WP_330074488.1">
    <property type="nucleotide sequence ID" value="NZ_JAZDQJ010000009.1"/>
</dbReference>
<dbReference type="Proteomes" id="UP001335100">
    <property type="component" value="Unassembled WGS sequence"/>
</dbReference>
<comment type="caution">
    <text evidence="1">The sequence shown here is derived from an EMBL/GenBank/DDBJ whole genome shotgun (WGS) entry which is preliminary data.</text>
</comment>
<dbReference type="Pfam" id="PF06222">
    <property type="entry name" value="Phage_TAC_1"/>
    <property type="match status" value="1"/>
</dbReference>
<accession>A0ABU7HQ56</accession>
<dbReference type="Gene3D" id="3.30.2220.20">
    <property type="entry name" value="Phage tail assembly chaperone gp13-like"/>
    <property type="match status" value="1"/>
</dbReference>
<evidence type="ECO:0000313" key="1">
    <source>
        <dbReference type="EMBL" id="MEE1933660.1"/>
    </source>
</evidence>
<name>A0ABU7HQ56_9PSED</name>
<organism evidence="1 2">
    <name type="scientific">Pseudomonas ulcerans</name>
    <dbReference type="NCBI Taxonomy" id="3115852"/>
    <lineage>
        <taxon>Bacteria</taxon>
        <taxon>Pseudomonadati</taxon>
        <taxon>Pseudomonadota</taxon>
        <taxon>Gammaproteobacteria</taxon>
        <taxon>Pseudomonadales</taxon>
        <taxon>Pseudomonadaceae</taxon>
        <taxon>Pseudomonas</taxon>
    </lineage>
</organism>
<gene>
    <name evidence="1" type="ORF">V0R50_10550</name>
</gene>
<keyword evidence="2" id="KW-1185">Reference proteome</keyword>
<reference evidence="1 2" key="1">
    <citation type="submission" date="2024-01" db="EMBL/GenBank/DDBJ databases">
        <title>Unpublished Manusciprt.</title>
        <authorList>
            <person name="Duman M."/>
            <person name="Valdes E.G."/>
            <person name="Ajmi N."/>
            <person name="Altun S."/>
            <person name="Saticioglu I.B."/>
        </authorList>
    </citation>
    <scope>NUCLEOTIDE SEQUENCE [LARGE SCALE GENOMIC DNA]</scope>
    <source>
        <strain evidence="1 2">148P</strain>
    </source>
</reference>
<dbReference type="InterPro" id="IPR010411">
    <property type="entry name" value="TAC_Gp13-like"/>
</dbReference>
<dbReference type="InterPro" id="IPR038556">
    <property type="entry name" value="TAC_Gp13-like_sf"/>
</dbReference>